<proteinExistence type="predicted"/>
<organism evidence="1 2">
    <name type="scientific">Marinomonas pontica</name>
    <dbReference type="NCBI Taxonomy" id="264739"/>
    <lineage>
        <taxon>Bacteria</taxon>
        <taxon>Pseudomonadati</taxon>
        <taxon>Pseudomonadota</taxon>
        <taxon>Gammaproteobacteria</taxon>
        <taxon>Oceanospirillales</taxon>
        <taxon>Oceanospirillaceae</taxon>
        <taxon>Marinomonas</taxon>
    </lineage>
</organism>
<keyword evidence="2" id="KW-1185">Reference proteome</keyword>
<dbReference type="Proteomes" id="UP001307608">
    <property type="component" value="Chromosome"/>
</dbReference>
<dbReference type="RefSeq" id="WP_265727709.1">
    <property type="nucleotide sequence ID" value="NZ_AP027271.1"/>
</dbReference>
<dbReference type="EMBL" id="AP027271">
    <property type="protein sequence ID" value="BDX04150.1"/>
    <property type="molecule type" value="Genomic_DNA"/>
</dbReference>
<accession>A0ABM8FGN5</accession>
<keyword evidence="1" id="KW-0645">Protease</keyword>
<dbReference type="Pfam" id="PF07751">
    <property type="entry name" value="Abi_2"/>
    <property type="match status" value="1"/>
</dbReference>
<reference evidence="1 2" key="1">
    <citation type="submission" date="2023-01" db="EMBL/GenBank/DDBJ databases">
        <title>Complete genome sequence of Marinomonas pontica strain 200518_36.</title>
        <authorList>
            <person name="Ueki S."/>
            <person name="Gajardo G."/>
            <person name="Maruyama F."/>
        </authorList>
    </citation>
    <scope>NUCLEOTIDE SEQUENCE [LARGE SCALE GENOMIC DNA]</scope>
    <source>
        <strain evidence="1 2">200518_36</strain>
    </source>
</reference>
<evidence type="ECO:0000313" key="1">
    <source>
        <dbReference type="EMBL" id="BDX04150.1"/>
    </source>
</evidence>
<dbReference type="GO" id="GO:0008233">
    <property type="term" value="F:peptidase activity"/>
    <property type="evidence" value="ECO:0007669"/>
    <property type="project" value="UniProtKB-KW"/>
</dbReference>
<gene>
    <name evidence="1" type="ORF">MACH16_28980</name>
</gene>
<keyword evidence="1" id="KW-0378">Hydrolase</keyword>
<name>A0ABM8FGN5_9GAMM</name>
<evidence type="ECO:0000313" key="2">
    <source>
        <dbReference type="Proteomes" id="UP001307608"/>
    </source>
</evidence>
<protein>
    <submittedName>
        <fullName evidence="1">CAAX amino protease</fullName>
    </submittedName>
</protein>
<dbReference type="InterPro" id="IPR011664">
    <property type="entry name" value="Abi_system_AbiD/AbiF-like"/>
</dbReference>
<dbReference type="GO" id="GO:0006508">
    <property type="term" value="P:proteolysis"/>
    <property type="evidence" value="ECO:0007669"/>
    <property type="project" value="UniProtKB-KW"/>
</dbReference>
<sequence length="315" mass="37446">MPYRYYNKEYKSPEELVLYMQTKGLSVASEYEAKRFIENVNYYRFKAYLWPFLDENLAFYLSPSSFEQGVELYRFDEELRNYIFSIICRIEIKLRSKLDQVVASHTNNPFWYLDNTLFLKNTHRTIDGVRTNLSANFLRSKDDFSNHFKNNYYNDTNSDFKQLPPFWVISELATFGQIPIIYNSLDKAQFQGVKNSNKLDALANEFGARNLKELNNWIIAIRDVRNRCAHHSRVWNANHRQASGVLNRLHSSYPPTNPNKIYLFCILLKRMDDHLSMRFQVKHYLLSLFDKYPESKARAHSAGFPVDWYDDPIWS</sequence>